<dbReference type="PROSITE" id="PS50887">
    <property type="entry name" value="GGDEF"/>
    <property type="match status" value="1"/>
</dbReference>
<dbReference type="SUPFAM" id="SSF55073">
    <property type="entry name" value="Nucleotide cyclase"/>
    <property type="match status" value="1"/>
</dbReference>
<name>A0AAJ5VQC3_9HYPH</name>
<dbReference type="Gene3D" id="3.30.70.270">
    <property type="match status" value="1"/>
</dbReference>
<dbReference type="NCBIfam" id="TIGR00254">
    <property type="entry name" value="GGDEF"/>
    <property type="match status" value="1"/>
</dbReference>
<proteinExistence type="predicted"/>
<dbReference type="InterPro" id="IPR000160">
    <property type="entry name" value="GGDEF_dom"/>
</dbReference>
<dbReference type="SMART" id="SM00267">
    <property type="entry name" value="GGDEF"/>
    <property type="match status" value="1"/>
</dbReference>
<keyword evidence="2" id="KW-0808">Transferase</keyword>
<dbReference type="EC" id="2.7.7.65" evidence="2"/>
<gene>
    <name evidence="2" type="ORF">P0Y65_11330</name>
</gene>
<reference evidence="2" key="1">
    <citation type="submission" date="2023-03" db="EMBL/GenBank/DDBJ databases">
        <title>Andean soil-derived lignocellulolytic bacterial consortium as a source of novel taxa and putative plastic-active enzymes.</title>
        <authorList>
            <person name="Diaz-Garcia L."/>
            <person name="Chuvochina M."/>
            <person name="Feuerriegel G."/>
            <person name="Bunk B."/>
            <person name="Sproer C."/>
            <person name="Streit W.R."/>
            <person name="Rodriguez L.M."/>
            <person name="Overmann J."/>
            <person name="Jimenez D.J."/>
        </authorList>
    </citation>
    <scope>NUCLEOTIDE SEQUENCE</scope>
    <source>
        <strain evidence="2">MAG 4196</strain>
    </source>
</reference>
<dbReference type="Proteomes" id="UP001217476">
    <property type="component" value="Chromosome"/>
</dbReference>
<evidence type="ECO:0000259" key="1">
    <source>
        <dbReference type="PROSITE" id="PS50887"/>
    </source>
</evidence>
<keyword evidence="2" id="KW-0548">Nucleotidyltransferase</keyword>
<dbReference type="EMBL" id="CP119312">
    <property type="protein sequence ID" value="WEK02801.1"/>
    <property type="molecule type" value="Genomic_DNA"/>
</dbReference>
<accession>A0AAJ5VQC3</accession>
<dbReference type="InterPro" id="IPR029787">
    <property type="entry name" value="Nucleotide_cyclase"/>
</dbReference>
<dbReference type="GO" id="GO:0052621">
    <property type="term" value="F:diguanylate cyclase activity"/>
    <property type="evidence" value="ECO:0007669"/>
    <property type="project" value="UniProtKB-EC"/>
</dbReference>
<dbReference type="Pfam" id="PF00990">
    <property type="entry name" value="GGDEF"/>
    <property type="match status" value="1"/>
</dbReference>
<sequence>MKQPAYGQAAIARSIGMKPKLGTLIEEELEQGWSNAAQHNVSLSLLVIEIDRANEYYAAYDKPDTDAGVLAVMRTIVDCLPRAGDSCLRLGRGGFVVVLPDLPALMARTLALKITDAVRRQSVANKVSHAGVVTVGIGLAVTNPLGNYDRRFFEAGAEAVKKGQRRGLGKLEIMDLRPRIERKRQKHLKQARAA</sequence>
<evidence type="ECO:0000313" key="2">
    <source>
        <dbReference type="EMBL" id="WEK02801.1"/>
    </source>
</evidence>
<feature type="domain" description="GGDEF" evidence="1">
    <location>
        <begin position="41"/>
        <end position="176"/>
    </location>
</feature>
<organism evidence="2 3">
    <name type="scientific">Candidatus Devosia phytovorans</name>
    <dbReference type="NCBI Taxonomy" id="3121372"/>
    <lineage>
        <taxon>Bacteria</taxon>
        <taxon>Pseudomonadati</taxon>
        <taxon>Pseudomonadota</taxon>
        <taxon>Alphaproteobacteria</taxon>
        <taxon>Hyphomicrobiales</taxon>
        <taxon>Devosiaceae</taxon>
        <taxon>Devosia</taxon>
    </lineage>
</organism>
<dbReference type="InterPro" id="IPR043128">
    <property type="entry name" value="Rev_trsase/Diguanyl_cyclase"/>
</dbReference>
<evidence type="ECO:0000313" key="3">
    <source>
        <dbReference type="Proteomes" id="UP001217476"/>
    </source>
</evidence>
<dbReference type="AlphaFoldDB" id="A0AAJ5VQC3"/>
<protein>
    <submittedName>
        <fullName evidence="2">Diguanylate cyclase</fullName>
        <ecNumber evidence="2">2.7.7.65</ecNumber>
    </submittedName>
</protein>